<evidence type="ECO:0000313" key="3">
    <source>
        <dbReference type="Proteomes" id="UP000298433"/>
    </source>
</evidence>
<proteinExistence type="predicted"/>
<dbReference type="AlphaFoldDB" id="A0A4R8XWT4"/>
<name>A0A4R8XWT4_9MICO</name>
<dbReference type="EMBL" id="SOGN01000019">
    <property type="protein sequence ID" value="TFC82979.1"/>
    <property type="molecule type" value="Genomic_DNA"/>
</dbReference>
<reference evidence="2 3" key="1">
    <citation type="submission" date="2019-03" db="EMBL/GenBank/DDBJ databases">
        <title>Genomics of glacier-inhabiting Cryobacterium strains.</title>
        <authorList>
            <person name="Liu Q."/>
            <person name="Xin Y.-H."/>
        </authorList>
    </citation>
    <scope>NUCLEOTIDE SEQUENCE [LARGE SCALE GENOMIC DNA]</scope>
    <source>
        <strain evidence="2 3">TMT2-48-2</strain>
    </source>
</reference>
<feature type="domain" description="YdhG-like" evidence="1">
    <location>
        <begin position="21"/>
        <end position="127"/>
    </location>
</feature>
<evidence type="ECO:0000259" key="1">
    <source>
        <dbReference type="Pfam" id="PF08818"/>
    </source>
</evidence>
<gene>
    <name evidence="2" type="ORF">E3T23_03355</name>
</gene>
<protein>
    <submittedName>
        <fullName evidence="2">DUF1801 domain-containing protein</fullName>
    </submittedName>
</protein>
<dbReference type="Pfam" id="PF08818">
    <property type="entry name" value="DUF1801"/>
    <property type="match status" value="1"/>
</dbReference>
<dbReference type="Proteomes" id="UP000298433">
    <property type="component" value="Unassembled WGS sequence"/>
</dbReference>
<evidence type="ECO:0000313" key="2">
    <source>
        <dbReference type="EMBL" id="TFC82979.1"/>
    </source>
</evidence>
<dbReference type="RefSeq" id="WP_134369002.1">
    <property type="nucleotide sequence ID" value="NZ_SOGN01000019.1"/>
</dbReference>
<dbReference type="InterPro" id="IPR014922">
    <property type="entry name" value="YdhG-like"/>
</dbReference>
<comment type="caution">
    <text evidence="2">The sequence shown here is derived from an EMBL/GenBank/DDBJ whole genome shotgun (WGS) entry which is preliminary data.</text>
</comment>
<keyword evidence="3" id="KW-1185">Reference proteome</keyword>
<dbReference type="OrthoDB" id="9813231at2"/>
<sequence>MSTEPVPFEVESLVLDLEPERRAVLYPVLDAVRDAMPAGYRLGVYGGMLGWAVPLERFPNTYNQQPLVYVSLAAQKNYNSLYLMGLYSSPEKDAAFRSQWEATGRALNMGKSCVRFKTLADLDLDLVIREVASVPMDEYIATYERLKNRA</sequence>
<accession>A0A4R8XWT4</accession>
<organism evidence="2 3">
    <name type="scientific">Cryobacterium cheniae</name>
    <dbReference type="NCBI Taxonomy" id="1259262"/>
    <lineage>
        <taxon>Bacteria</taxon>
        <taxon>Bacillati</taxon>
        <taxon>Actinomycetota</taxon>
        <taxon>Actinomycetes</taxon>
        <taxon>Micrococcales</taxon>
        <taxon>Microbacteriaceae</taxon>
        <taxon>Cryobacterium</taxon>
    </lineage>
</organism>